<feature type="domain" description="Carrier" evidence="4">
    <location>
        <begin position="494"/>
        <end position="569"/>
    </location>
</feature>
<feature type="region of interest" description="Disordered" evidence="3">
    <location>
        <begin position="829"/>
        <end position="862"/>
    </location>
</feature>
<evidence type="ECO:0000313" key="5">
    <source>
        <dbReference type="EMBL" id="BAL88462.1"/>
    </source>
</evidence>
<dbReference type="Proteomes" id="UP000007882">
    <property type="component" value="Chromosome"/>
</dbReference>
<gene>
    <name evidence="5" type="ordered locus">AMIS_32420</name>
</gene>
<evidence type="ECO:0000256" key="1">
    <source>
        <dbReference type="ARBA" id="ARBA00022450"/>
    </source>
</evidence>
<dbReference type="Gene3D" id="2.30.38.10">
    <property type="entry name" value="Luciferase, Domain 3"/>
    <property type="match status" value="1"/>
</dbReference>
<dbReference type="InterPro" id="IPR020845">
    <property type="entry name" value="AMP-binding_CS"/>
</dbReference>
<reference evidence="5 6" key="1">
    <citation type="submission" date="2012-02" db="EMBL/GenBank/DDBJ databases">
        <title>Complete genome sequence of Actinoplanes missouriensis 431 (= NBRC 102363).</title>
        <authorList>
            <person name="Ohnishi Y."/>
            <person name="Ishikawa J."/>
            <person name="Sekine M."/>
            <person name="Hosoyama A."/>
            <person name="Harada T."/>
            <person name="Narita H."/>
            <person name="Hata T."/>
            <person name="Konno Y."/>
            <person name="Tutikane K."/>
            <person name="Fujita N."/>
            <person name="Horinouchi S."/>
            <person name="Hayakawa M."/>
        </authorList>
    </citation>
    <scope>NUCLEOTIDE SEQUENCE [LARGE SCALE GENOMIC DNA]</scope>
    <source>
        <strain evidence="6">ATCC 14538 / DSM 43046 / CBS 188.64 / JCM 3121 / NBRC 102363 / NCIMB 12654 / NRRL B-3342 / UNCC 431</strain>
    </source>
</reference>
<dbReference type="FunFam" id="3.40.50.12780:FF:000012">
    <property type="entry name" value="Non-ribosomal peptide synthetase"/>
    <property type="match status" value="1"/>
</dbReference>
<dbReference type="Gene3D" id="3.40.50.980">
    <property type="match status" value="2"/>
</dbReference>
<evidence type="ECO:0000313" key="6">
    <source>
        <dbReference type="Proteomes" id="UP000007882"/>
    </source>
</evidence>
<keyword evidence="1" id="KW-0596">Phosphopantetheine</keyword>
<dbReference type="InterPro" id="IPR036736">
    <property type="entry name" value="ACP-like_sf"/>
</dbReference>
<dbReference type="PATRIC" id="fig|512565.3.peg.3237"/>
<dbReference type="HOGENOM" id="CLU_000022_2_13_11"/>
<evidence type="ECO:0000256" key="2">
    <source>
        <dbReference type="ARBA" id="ARBA00022553"/>
    </source>
</evidence>
<dbReference type="SUPFAM" id="SSF53474">
    <property type="entry name" value="alpha/beta-Hydrolases"/>
    <property type="match status" value="1"/>
</dbReference>
<dbReference type="InterPro" id="IPR045851">
    <property type="entry name" value="AMP-bd_C_sf"/>
</dbReference>
<dbReference type="STRING" id="512565.AMIS_32420"/>
<dbReference type="Pfam" id="PF00501">
    <property type="entry name" value="AMP-binding"/>
    <property type="match status" value="1"/>
</dbReference>
<dbReference type="GO" id="GO:0031177">
    <property type="term" value="F:phosphopantetheine binding"/>
    <property type="evidence" value="ECO:0007669"/>
    <property type="project" value="InterPro"/>
</dbReference>
<dbReference type="PANTHER" id="PTHR45527:SF1">
    <property type="entry name" value="FATTY ACID SYNTHASE"/>
    <property type="match status" value="1"/>
</dbReference>
<evidence type="ECO:0000256" key="3">
    <source>
        <dbReference type="SAM" id="MobiDB-lite"/>
    </source>
</evidence>
<dbReference type="InterPro" id="IPR009081">
    <property type="entry name" value="PP-bd_ACP"/>
</dbReference>
<dbReference type="eggNOG" id="COG1020">
    <property type="taxonomic scope" value="Bacteria"/>
</dbReference>
<dbReference type="AlphaFoldDB" id="I0H625"/>
<dbReference type="InterPro" id="IPR025110">
    <property type="entry name" value="AMP-bd_C"/>
</dbReference>
<dbReference type="InterPro" id="IPR006162">
    <property type="entry name" value="Ppantetheine_attach_site"/>
</dbReference>
<dbReference type="RefSeq" id="WP_014443357.1">
    <property type="nucleotide sequence ID" value="NC_017093.1"/>
</dbReference>
<dbReference type="Pfam" id="PF00975">
    <property type="entry name" value="Thioesterase"/>
    <property type="match status" value="1"/>
</dbReference>
<organism evidence="5 6">
    <name type="scientific">Actinoplanes missouriensis (strain ATCC 14538 / DSM 43046 / CBS 188.64 / JCM 3121 / NBRC 102363 / NCIMB 12654 / NRRL B-3342 / UNCC 431)</name>
    <dbReference type="NCBI Taxonomy" id="512565"/>
    <lineage>
        <taxon>Bacteria</taxon>
        <taxon>Bacillati</taxon>
        <taxon>Actinomycetota</taxon>
        <taxon>Actinomycetes</taxon>
        <taxon>Micromonosporales</taxon>
        <taxon>Micromonosporaceae</taxon>
        <taxon>Actinoplanes</taxon>
    </lineage>
</organism>
<dbReference type="GO" id="GO:0005737">
    <property type="term" value="C:cytoplasm"/>
    <property type="evidence" value="ECO:0007669"/>
    <property type="project" value="TreeGrafter"/>
</dbReference>
<dbReference type="FunFam" id="3.40.50.980:FF:000001">
    <property type="entry name" value="Non-ribosomal peptide synthetase"/>
    <property type="match status" value="1"/>
</dbReference>
<dbReference type="EMBL" id="AP012319">
    <property type="protein sequence ID" value="BAL88462.1"/>
    <property type="molecule type" value="Genomic_DNA"/>
</dbReference>
<protein>
    <submittedName>
        <fullName evidence="5">Putative NRPS-related enzyme</fullName>
    </submittedName>
</protein>
<dbReference type="Gene3D" id="3.40.50.1820">
    <property type="entry name" value="alpha/beta hydrolase"/>
    <property type="match status" value="1"/>
</dbReference>
<evidence type="ECO:0000259" key="4">
    <source>
        <dbReference type="PROSITE" id="PS50075"/>
    </source>
</evidence>
<dbReference type="InterPro" id="IPR001031">
    <property type="entry name" value="Thioesterase"/>
</dbReference>
<keyword evidence="2" id="KW-0597">Phosphoprotein</keyword>
<dbReference type="PROSITE" id="PS00012">
    <property type="entry name" value="PHOSPHOPANTETHEINE"/>
    <property type="match status" value="1"/>
</dbReference>
<dbReference type="SUPFAM" id="SSF47336">
    <property type="entry name" value="ACP-like"/>
    <property type="match status" value="1"/>
</dbReference>
<dbReference type="KEGG" id="ams:AMIS_32420"/>
<dbReference type="InterPro" id="IPR000873">
    <property type="entry name" value="AMP-dep_synth/lig_dom"/>
</dbReference>
<dbReference type="GO" id="GO:0043041">
    <property type="term" value="P:amino acid activation for nonribosomal peptide biosynthetic process"/>
    <property type="evidence" value="ECO:0007669"/>
    <property type="project" value="TreeGrafter"/>
</dbReference>
<dbReference type="InterPro" id="IPR010071">
    <property type="entry name" value="AA_adenyl_dom"/>
</dbReference>
<accession>I0H625</accession>
<dbReference type="PROSITE" id="PS00455">
    <property type="entry name" value="AMP_BINDING"/>
    <property type="match status" value="1"/>
</dbReference>
<keyword evidence="6" id="KW-1185">Reference proteome</keyword>
<dbReference type="PANTHER" id="PTHR45527">
    <property type="entry name" value="NONRIBOSOMAL PEPTIDE SYNTHETASE"/>
    <property type="match status" value="1"/>
</dbReference>
<dbReference type="Pfam" id="PF13193">
    <property type="entry name" value="AMP-binding_C"/>
    <property type="match status" value="1"/>
</dbReference>
<dbReference type="GO" id="GO:0044550">
    <property type="term" value="P:secondary metabolite biosynthetic process"/>
    <property type="evidence" value="ECO:0007669"/>
    <property type="project" value="TreeGrafter"/>
</dbReference>
<dbReference type="Pfam" id="PF00550">
    <property type="entry name" value="PP-binding"/>
    <property type="match status" value="1"/>
</dbReference>
<name>I0H625_ACTM4</name>
<dbReference type="NCBIfam" id="TIGR01733">
    <property type="entry name" value="AA-adenyl-dom"/>
    <property type="match status" value="1"/>
</dbReference>
<dbReference type="InterPro" id="IPR029058">
    <property type="entry name" value="AB_hydrolase_fold"/>
</dbReference>
<dbReference type="InterPro" id="IPR020806">
    <property type="entry name" value="PKS_PP-bd"/>
</dbReference>
<dbReference type="PROSITE" id="PS50075">
    <property type="entry name" value="CARRIER"/>
    <property type="match status" value="1"/>
</dbReference>
<dbReference type="Gene3D" id="3.30.300.30">
    <property type="match status" value="1"/>
</dbReference>
<proteinExistence type="predicted"/>
<dbReference type="SMART" id="SM00823">
    <property type="entry name" value="PKS_PP"/>
    <property type="match status" value="1"/>
</dbReference>
<dbReference type="OrthoDB" id="2472181at2"/>
<sequence length="862" mass="91470">MFDRRARLTPDAEALRFRGAATTYGELSRAANTLARELVRRGVGPERIVGLQLPRGPEMIIAMLAVVRAGGAFLPIDAAYPPDRIAFMRADAAPVLIVTEDRDEHEDQDGTGAVVSLHALRAAASDLPDGDLSDADRLAPLDPAHPAYVIYTSGSTGRPKGVVVTHTGLYDLTTAQATAFGVGTASRVLQFASPSFDAAVSEICMALLTGATLVLAPQSDLAPGPALSALITRERVTHATLPPAVLPLQELPDSALPAGLSLIVAGEFCPSDTIRRWAPGRTMINAYGPTESTVCATMTAPLRAGDLSHIGTAISGTRLHIAGDDLAPVPPGGMGEMFIAGAGLARGYLNRPALTAQRFLPDPWGPPGSRMYRTGDLAHWCPDGTVGYDGRADDQIKIRGFRVEPAEIEAVLRERPDITEARVLLIQGRLAAYLVPGPDGHADTRAAAAHLAARLPAHMVPGAYTVIDDLPLTPSGKVDKERLPAPVFTASAGTPRTPQEEILCRLFADVLGLPRVGAEDNFFELGGDSLMATRLSVRIRSELGIDIPVVAIIEAQTPAQVSRLLGADRHDSALGPVLTLRATGTAPPLFCVHPAGGISWCYTGLLPHVGRQHPVYGLQAPGVSGPCDPPVSIAGLAADYLRRIREIQPAGPYHLLGWSMGGVIAYEIAAALRAGGEEVGSLTLLDAYPQIPPELRHDDEAALLLDLLHFINVPDLEPGPGAVDRATVIDVARSHGSAIASLGDGTVDRLIEVFTGNYRLLRDYRPAPLDTDMLLFTATRGRLAEFASADQWRPHTSGEISHHLVDCEHRDMARTGPMSTIGPVLAAHLKSARQSHPSARQPHPSARQPHPSARQPHPGRNQ</sequence>
<dbReference type="SUPFAM" id="SSF56801">
    <property type="entry name" value="Acetyl-CoA synthetase-like"/>
    <property type="match status" value="1"/>
</dbReference>